<keyword evidence="2" id="KW-1185">Reference proteome</keyword>
<reference evidence="1 2" key="1">
    <citation type="submission" date="2018-10" db="EMBL/GenBank/DDBJ databases">
        <title>Notoacmeibacter sp. M2BS9Y-3-1, whole genome shotgun sequence.</title>
        <authorList>
            <person name="Tuo L."/>
        </authorList>
    </citation>
    <scope>NUCLEOTIDE SEQUENCE [LARGE SCALE GENOMIC DNA]</scope>
    <source>
        <strain evidence="1 2">M2BS9Y-3-1</strain>
    </source>
</reference>
<dbReference type="Pfam" id="PF05973">
    <property type="entry name" value="Gp49"/>
    <property type="match status" value="1"/>
</dbReference>
<evidence type="ECO:0000313" key="1">
    <source>
        <dbReference type="EMBL" id="RLQ84984.1"/>
    </source>
</evidence>
<dbReference type="PANTHER" id="PTHR41791:SF1">
    <property type="entry name" value="SSL7039 PROTEIN"/>
    <property type="match status" value="1"/>
</dbReference>
<sequence>MFQIIQSSVFTKWLGGLKDRRAKQRIAARLVRLEDGNVGDAKSVGGGISELRIPYGPGYRVYFTRRGHMVVILLCGGDKSSQARDIQTARELAETWKGSSQ</sequence>
<dbReference type="PANTHER" id="PTHR41791">
    <property type="entry name" value="SSL7039 PROTEIN"/>
    <property type="match status" value="1"/>
</dbReference>
<dbReference type="AlphaFoldDB" id="A0A3L7J3A8"/>
<dbReference type="InterPro" id="IPR009241">
    <property type="entry name" value="HigB-like"/>
</dbReference>
<dbReference type="RefSeq" id="WP_121646773.1">
    <property type="nucleotide sequence ID" value="NZ_RCWN01000003.1"/>
</dbReference>
<dbReference type="NCBIfam" id="TIGR02683">
    <property type="entry name" value="upstrm_HI1419"/>
    <property type="match status" value="1"/>
</dbReference>
<protein>
    <submittedName>
        <fullName evidence="1">Type II toxin-antitoxin system RelE/ParE family toxin</fullName>
    </submittedName>
</protein>
<comment type="caution">
    <text evidence="1">The sequence shown here is derived from an EMBL/GenBank/DDBJ whole genome shotgun (WGS) entry which is preliminary data.</text>
</comment>
<name>A0A3L7J3A8_9HYPH</name>
<evidence type="ECO:0000313" key="2">
    <source>
        <dbReference type="Proteomes" id="UP000281094"/>
    </source>
</evidence>
<gene>
    <name evidence="1" type="ORF">D8780_15470</name>
</gene>
<dbReference type="EMBL" id="RCWN01000003">
    <property type="protein sequence ID" value="RLQ84984.1"/>
    <property type="molecule type" value="Genomic_DNA"/>
</dbReference>
<accession>A0A3L7J3A8</accession>
<dbReference type="PIRSF" id="PIRSF028744">
    <property type="entry name" value="Addict_mod_HI1419"/>
    <property type="match status" value="1"/>
</dbReference>
<organism evidence="1 2">
    <name type="scientific">Notoacmeibacter ruber</name>
    <dbReference type="NCBI Taxonomy" id="2670375"/>
    <lineage>
        <taxon>Bacteria</taxon>
        <taxon>Pseudomonadati</taxon>
        <taxon>Pseudomonadota</taxon>
        <taxon>Alphaproteobacteria</taxon>
        <taxon>Hyphomicrobiales</taxon>
        <taxon>Notoacmeibacteraceae</taxon>
        <taxon>Notoacmeibacter</taxon>
    </lineage>
</organism>
<dbReference type="InterPro" id="IPR014056">
    <property type="entry name" value="TypeIITA-like_toxin_pred"/>
</dbReference>
<dbReference type="Proteomes" id="UP000281094">
    <property type="component" value="Unassembled WGS sequence"/>
</dbReference>
<proteinExistence type="predicted"/>